<feature type="binding site" evidence="5">
    <location>
        <begin position="236"/>
        <end position="243"/>
    </location>
    <ligand>
        <name>ATP</name>
        <dbReference type="ChEBI" id="CHEBI:30616"/>
    </ligand>
</feature>
<dbReference type="InterPro" id="IPR027417">
    <property type="entry name" value="P-loop_NTPase"/>
</dbReference>
<reference evidence="8 9" key="1">
    <citation type="journal article" date="2016" name="Mol. Biol. Evol.">
        <title>Comparative Genomics of Early-Diverging Mushroom-Forming Fungi Provides Insights into the Origins of Lignocellulose Decay Capabilities.</title>
        <authorList>
            <person name="Nagy L.G."/>
            <person name="Riley R."/>
            <person name="Tritt A."/>
            <person name="Adam C."/>
            <person name="Daum C."/>
            <person name="Floudas D."/>
            <person name="Sun H."/>
            <person name="Yadav J.S."/>
            <person name="Pangilinan J."/>
            <person name="Larsson K.H."/>
            <person name="Matsuura K."/>
            <person name="Barry K."/>
            <person name="Labutti K."/>
            <person name="Kuo R."/>
            <person name="Ohm R.A."/>
            <person name="Bhattacharya S.S."/>
            <person name="Shirouzu T."/>
            <person name="Yoshinaga Y."/>
            <person name="Martin F.M."/>
            <person name="Grigoriev I.V."/>
            <person name="Hibbett D.S."/>
        </authorList>
    </citation>
    <scope>NUCLEOTIDE SEQUENCE [LARGE SCALE GENOMIC DNA]</scope>
    <source>
        <strain evidence="8 9">93-53</strain>
    </source>
</reference>
<accession>A0A165FG39</accession>
<keyword evidence="9" id="KW-1185">Reference proteome</keyword>
<gene>
    <name evidence="8" type="ORF">LAESUDRAFT_675409</name>
</gene>
<dbReference type="InterPro" id="IPR014017">
    <property type="entry name" value="DNA_helicase_UvrD-like_C"/>
</dbReference>
<dbReference type="InterPro" id="IPR039904">
    <property type="entry name" value="TRANK1"/>
</dbReference>
<evidence type="ECO:0000259" key="7">
    <source>
        <dbReference type="PROSITE" id="PS51198"/>
    </source>
</evidence>
<dbReference type="Pfam" id="PF13361">
    <property type="entry name" value="UvrD_C"/>
    <property type="match status" value="1"/>
</dbReference>
<dbReference type="GO" id="GO:0005524">
    <property type="term" value="F:ATP binding"/>
    <property type="evidence" value="ECO:0007669"/>
    <property type="project" value="UniProtKB-UniRule"/>
</dbReference>
<evidence type="ECO:0000256" key="3">
    <source>
        <dbReference type="ARBA" id="ARBA00022806"/>
    </source>
</evidence>
<dbReference type="GO" id="GO:0004386">
    <property type="term" value="F:helicase activity"/>
    <property type="evidence" value="ECO:0007669"/>
    <property type="project" value="UniProtKB-UniRule"/>
</dbReference>
<dbReference type="InterPro" id="IPR011990">
    <property type="entry name" value="TPR-like_helical_dom_sf"/>
</dbReference>
<evidence type="ECO:0000256" key="6">
    <source>
        <dbReference type="SAM" id="MobiDB-lite"/>
    </source>
</evidence>
<dbReference type="GeneID" id="63822619"/>
<dbReference type="RefSeq" id="XP_040766661.1">
    <property type="nucleotide sequence ID" value="XM_040905589.1"/>
</dbReference>
<dbReference type="STRING" id="1314785.A0A165FG39"/>
<keyword evidence="1 5" id="KW-0547">Nucleotide-binding</keyword>
<evidence type="ECO:0000256" key="1">
    <source>
        <dbReference type="ARBA" id="ARBA00022741"/>
    </source>
</evidence>
<dbReference type="SUPFAM" id="SSF48452">
    <property type="entry name" value="TPR-like"/>
    <property type="match status" value="1"/>
</dbReference>
<proteinExistence type="predicted"/>
<evidence type="ECO:0000313" key="8">
    <source>
        <dbReference type="EMBL" id="KZT08921.1"/>
    </source>
</evidence>
<dbReference type="InParanoid" id="A0A165FG39"/>
<evidence type="ECO:0000256" key="5">
    <source>
        <dbReference type="PROSITE-ProRule" id="PRU00560"/>
    </source>
</evidence>
<dbReference type="GO" id="GO:0016787">
    <property type="term" value="F:hydrolase activity"/>
    <property type="evidence" value="ECO:0007669"/>
    <property type="project" value="UniProtKB-UniRule"/>
</dbReference>
<dbReference type="PROSITE" id="PS51198">
    <property type="entry name" value="UVRD_HELICASE_ATP_BIND"/>
    <property type="match status" value="1"/>
</dbReference>
<dbReference type="Gene3D" id="3.40.50.300">
    <property type="entry name" value="P-loop containing nucleotide triphosphate hydrolases"/>
    <property type="match status" value="2"/>
</dbReference>
<dbReference type="InterPro" id="IPR014016">
    <property type="entry name" value="UvrD-like_ATP-bd"/>
</dbReference>
<name>A0A165FG39_9APHY</name>
<keyword evidence="4 5" id="KW-0067">ATP-binding</keyword>
<dbReference type="OrthoDB" id="3156807at2759"/>
<dbReference type="EMBL" id="KV427613">
    <property type="protein sequence ID" value="KZT08921.1"/>
    <property type="molecule type" value="Genomic_DNA"/>
</dbReference>
<feature type="domain" description="UvrD-like helicase ATP-binding" evidence="7">
    <location>
        <begin position="215"/>
        <end position="603"/>
    </location>
</feature>
<dbReference type="PANTHER" id="PTHR21529">
    <property type="entry name" value="MAMMARY TURMOR VIRUS RECEPTOR HOMOLOG 1, 2 MTVR1, 2"/>
    <property type="match status" value="1"/>
</dbReference>
<keyword evidence="3 5" id="KW-0347">Helicase</keyword>
<dbReference type="SUPFAM" id="SSF52540">
    <property type="entry name" value="P-loop containing nucleoside triphosphate hydrolases"/>
    <property type="match status" value="1"/>
</dbReference>
<evidence type="ECO:0000256" key="4">
    <source>
        <dbReference type="ARBA" id="ARBA00022840"/>
    </source>
</evidence>
<evidence type="ECO:0000256" key="2">
    <source>
        <dbReference type="ARBA" id="ARBA00022801"/>
    </source>
</evidence>
<keyword evidence="2 5" id="KW-0378">Hydrolase</keyword>
<dbReference type="Proteomes" id="UP000076871">
    <property type="component" value="Unassembled WGS sequence"/>
</dbReference>
<dbReference type="PANTHER" id="PTHR21529:SF4">
    <property type="entry name" value="TPR AND ANKYRIN REPEAT-CONTAINING PROTEIN 1"/>
    <property type="match status" value="1"/>
</dbReference>
<feature type="region of interest" description="Disordered" evidence="6">
    <location>
        <begin position="1689"/>
        <end position="1715"/>
    </location>
</feature>
<protein>
    <recommendedName>
        <fullName evidence="7">UvrD-like helicase ATP-binding domain-containing protein</fullName>
    </recommendedName>
</protein>
<sequence length="1932" mass="220045">MVQPMKAALYFDSADGFGEWRICISTRADGDLRQMRKKNSALFKIVLKKIKELSNGHFSDDNQKQLTGTETEIPILEAKMTRDSRLVYHIDCVPEFESDVERQVIKIFGVYTHAQLDRRFWDGVGNQLGRKGKEYKRRCTFRNRSRKVANDPNVVLPASFPAPVEVAVTSPSTGLLDLHKDDLEKLHEMLVLEKYVTFSQALLNSIIADQDVAHVFDVSSQEKQIIEHAGSCYVLGRSGTGKTTTMLFKMLGIERSWQACEGALPKPRQVFVTQSRVLAEKVQEFFSKLYESLATAHKSPAELRELAATKQSQQEQGLVDLDEEIEWRGDLPKCYSQLQDDHFPLFITFDQLCRLLEVEFKDSFNELSKHGDPDMYANGAGGIENSEASSNDYMHQRRSAFVSYGVFLESYWPRFPQTLIKGLDPALVFAEFMGVIKGSEQSLGCSTGHLDQDTYCSLSHRTQATFANQRDAIYKLFMAYAKLKRERRDYDAADRTHTLLEALRRQGVPGNQMAFIYVDEAQDNLLIDALVVLRMLCNNPDNGLFWAGDTAQTISIGSSFRFDDLKSFLYRIEVNTVSGPSASDFVPKKQPRSFQLAVNYRSHAGIVKCAHSVIELITKFWPHAIDNLAEERGIIEGLKPVFFTGWDEDSVRYEQFLFGESGSQIEFGAQQCILVRDDAARDRLRAQVGDIGLIMTIYESKGLEFNDVLLYNFFADSTVELSQWRIVFNALPDERKAKYKAPQFDDSRHNGVCRDLKSLYVAITRARKNLWIADSSDKGEPMRTLWTAKDQIQNCTPGSDIPQLATSSTPEEWAKMALTLFNHRRYMQAMHCYDRAGLPREKAVAHAYYLREMARSTSATARGDKTARADAFVQAAHAFWTSAEAAVKERRTYFRISAECYALSGDDAKAAEAYLRAYEYTLSAQHYRKAGLFSRAIDVIKSHREEVDPKTADSIIDVSRVQFLRVRELRQARELFESDEEALEYMDDLGLDVAQADLLKELGRVAEAAKLHLEEGRPLEAIKLFLADMESKSSKQQASRCMLEGLWRGLSFGVTPGSDLAKGNETLQELICMLPALDIADLDEDTRDQVAMFRAIISNNLADLLPLANRFHHQHRNNAATLLCLDHVFRSLPKLQVASLAEIAGRLQDFLLYVRMLQKFASDVQPCDNEDIKQIFGFQSATEESFLLPKETWLYARCNDRLTPTFRNTDEGAVILRWELNKLLRFVLEERLYKKVLGENGENELCRKIRALQLCLPYSALGRCTRDHCPREHINSASHSVVSYNLRVRVIMQQILIYHTIRYLEHPFEQGRQKRYWIRQLHEALEPPFFMMGSLGNLRSHLIPEFEEGLQIVKNWLHDWLYRLVPFGGGVYLSTFLTSLIQTASLVRIFDTEVAFANISRNRCIQEHHPPSLLMSRRGDTHVYIVDDLLAFLADDNWASLVHGILFVNHIIKNRVPIDIGVLCNLLDSLCGFLIVSKRLRGQTALHDITLPLSWLLRILPNIQRLHKRTTKISLYIAPMQELLKQMYTGIDAEYLLYEGRNLSSLPSQMRSVFIARICKNLCLLGYNIPSLSLRADIQHTVTCLSRFSRKFEPIYEQYVTARHWGQLASFVRRQSTSGSELDEMVQLFDATRASITLPPLPNVRRIEYRTIDDIREMLASGASQTPKSNLRADALPFTPSHLLDASEDEFSESQAVDEGADGVEVDPQLQNVDTEDPTVITEVDQPRKAPELPTEKELAAAEKIMSAFRRYVQRRRRADKAPGRMQAIRHRVTTAFQEASASLEWPHACYRMLFLGPIPHLIVCLECAHEHLHVSKKSAKKRFTTAQHQDLEDVNTLLTKTSQSIKETSRLQAALEPKSQLHVRRDLEELKTLALKVEELIHSLTPSVTQEWQSDLKIAIKGIVKAKAPPAKKPKPELNVEDIDDVWGYSD</sequence>
<evidence type="ECO:0000313" key="9">
    <source>
        <dbReference type="Proteomes" id="UP000076871"/>
    </source>
</evidence>
<organism evidence="8 9">
    <name type="scientific">Laetiporus sulphureus 93-53</name>
    <dbReference type="NCBI Taxonomy" id="1314785"/>
    <lineage>
        <taxon>Eukaryota</taxon>
        <taxon>Fungi</taxon>
        <taxon>Dikarya</taxon>
        <taxon>Basidiomycota</taxon>
        <taxon>Agaricomycotina</taxon>
        <taxon>Agaricomycetes</taxon>
        <taxon>Polyporales</taxon>
        <taxon>Laetiporus</taxon>
    </lineage>
</organism>
<dbReference type="Pfam" id="PF00580">
    <property type="entry name" value="UvrD-helicase"/>
    <property type="match status" value="1"/>
</dbReference>